<keyword evidence="6 7" id="KW-0472">Membrane</keyword>
<dbReference type="Gene3D" id="1.20.1630.10">
    <property type="entry name" value="Formate dehydrogenase/DMSO reductase domain"/>
    <property type="match status" value="1"/>
</dbReference>
<dbReference type="PANTHER" id="PTHR34856">
    <property type="entry name" value="PROTEIN NRFD"/>
    <property type="match status" value="1"/>
</dbReference>
<feature type="transmembrane region" description="Helical" evidence="7">
    <location>
        <begin position="56"/>
        <end position="74"/>
    </location>
</feature>
<organism evidence="8 9">
    <name type="scientific">Aquibaculum arenosum</name>
    <dbReference type="NCBI Taxonomy" id="3032591"/>
    <lineage>
        <taxon>Bacteria</taxon>
        <taxon>Pseudomonadati</taxon>
        <taxon>Pseudomonadota</taxon>
        <taxon>Alphaproteobacteria</taxon>
        <taxon>Rhodospirillales</taxon>
        <taxon>Rhodovibrionaceae</taxon>
        <taxon>Aquibaculum</taxon>
    </lineage>
</organism>
<sequence>MNSPVIEILAPRYEIAWYPWAVQYFFLVALAYCSVWLALPGLLFGRNGRWAATARYALLAAMTTAICAPIALLADLHQPLRFWHFYAHFTSTSWMSIGSLLLPPFVFAVIGLAWLVWREPMLAWRERQDWTGRIARIATLGGWQTPHFAVRILAVVAAILSLSIMVYTGSEIAVVEGRPLWNTIWLPPLLLTTGMMGAAGLVLLLNRVAGPWDAGTDRKMLGVITLFGLLTAGVVLMWGMEGLFVEGSSIAAAIDSVRHEPHWRNTAIWGMLAGAVLTLAAGLMLWRAGWSNKPKILGPWILGLVALHMAWMARWVVLMHVQTVQKQTAGYSEYIVGWQSSGWGGVIGIFGLWLAVILIIDIFVPWRAALGGSTGEPRPAPLSPNQGVATHG</sequence>
<comment type="similarity">
    <text evidence="2">Belongs to the NrfD family.</text>
</comment>
<feature type="transmembrane region" description="Helical" evidence="7">
    <location>
        <begin position="221"/>
        <end position="240"/>
    </location>
</feature>
<dbReference type="InterPro" id="IPR052049">
    <property type="entry name" value="Electron_transfer_protein"/>
</dbReference>
<dbReference type="EMBL" id="JARHUD010000006">
    <property type="protein sequence ID" value="MDF2096477.1"/>
    <property type="molecule type" value="Genomic_DNA"/>
</dbReference>
<feature type="transmembrane region" description="Helical" evidence="7">
    <location>
        <begin position="189"/>
        <end position="209"/>
    </location>
</feature>
<comment type="subcellular location">
    <subcellularLocation>
        <location evidence="1">Cell membrane</location>
        <topology evidence="1">Multi-pass membrane protein</topology>
    </subcellularLocation>
</comment>
<evidence type="ECO:0000256" key="3">
    <source>
        <dbReference type="ARBA" id="ARBA00022475"/>
    </source>
</evidence>
<keyword evidence="4 7" id="KW-0812">Transmembrane</keyword>
<protein>
    <submittedName>
        <fullName evidence="8">Polysulfide reductase NrfD</fullName>
    </submittedName>
</protein>
<accession>A0ABT5YNQ8</accession>
<evidence type="ECO:0000256" key="2">
    <source>
        <dbReference type="ARBA" id="ARBA00008929"/>
    </source>
</evidence>
<evidence type="ECO:0000256" key="7">
    <source>
        <dbReference type="SAM" id="Phobius"/>
    </source>
</evidence>
<feature type="transmembrane region" description="Helical" evidence="7">
    <location>
        <begin position="300"/>
        <end position="321"/>
    </location>
</feature>
<keyword evidence="3" id="KW-1003">Cell membrane</keyword>
<evidence type="ECO:0000256" key="1">
    <source>
        <dbReference type="ARBA" id="ARBA00004651"/>
    </source>
</evidence>
<reference evidence="8 9" key="1">
    <citation type="submission" date="2023-03" db="EMBL/GenBank/DDBJ databases">
        <title>Fodinicurvata sp. CAU 1616 isolated from sea sendiment.</title>
        <authorList>
            <person name="Kim W."/>
        </authorList>
    </citation>
    <scope>NUCLEOTIDE SEQUENCE [LARGE SCALE GENOMIC DNA]</scope>
    <source>
        <strain evidence="8 9">CAU 1616</strain>
    </source>
</reference>
<name>A0ABT5YNQ8_9PROT</name>
<evidence type="ECO:0000256" key="6">
    <source>
        <dbReference type="ARBA" id="ARBA00023136"/>
    </source>
</evidence>
<evidence type="ECO:0000313" key="8">
    <source>
        <dbReference type="EMBL" id="MDF2096477.1"/>
    </source>
</evidence>
<dbReference type="Pfam" id="PF03916">
    <property type="entry name" value="NrfD"/>
    <property type="match status" value="1"/>
</dbReference>
<dbReference type="Proteomes" id="UP001215503">
    <property type="component" value="Unassembled WGS sequence"/>
</dbReference>
<feature type="transmembrane region" description="Helical" evidence="7">
    <location>
        <begin position="94"/>
        <end position="117"/>
    </location>
</feature>
<dbReference type="InterPro" id="IPR005614">
    <property type="entry name" value="NrfD-like"/>
</dbReference>
<dbReference type="RefSeq" id="WP_275822953.1">
    <property type="nucleotide sequence ID" value="NZ_JARHUD010000006.1"/>
</dbReference>
<feature type="transmembrane region" description="Helical" evidence="7">
    <location>
        <begin position="341"/>
        <end position="364"/>
    </location>
</feature>
<keyword evidence="9" id="KW-1185">Reference proteome</keyword>
<gene>
    <name evidence="8" type="primary">nrfD</name>
    <name evidence="8" type="ORF">P2G67_10860</name>
</gene>
<evidence type="ECO:0000256" key="5">
    <source>
        <dbReference type="ARBA" id="ARBA00022989"/>
    </source>
</evidence>
<dbReference type="PANTHER" id="PTHR34856:SF2">
    <property type="entry name" value="PROTEIN NRFD"/>
    <property type="match status" value="1"/>
</dbReference>
<evidence type="ECO:0000313" key="9">
    <source>
        <dbReference type="Proteomes" id="UP001215503"/>
    </source>
</evidence>
<proteinExistence type="inferred from homology"/>
<evidence type="ECO:0000256" key="4">
    <source>
        <dbReference type="ARBA" id="ARBA00022692"/>
    </source>
</evidence>
<feature type="transmembrane region" description="Helical" evidence="7">
    <location>
        <begin position="20"/>
        <end position="44"/>
    </location>
</feature>
<keyword evidence="5 7" id="KW-1133">Transmembrane helix</keyword>
<comment type="caution">
    <text evidence="8">The sequence shown here is derived from an EMBL/GenBank/DDBJ whole genome shotgun (WGS) entry which is preliminary data.</text>
</comment>
<feature type="transmembrane region" description="Helical" evidence="7">
    <location>
        <begin position="148"/>
        <end position="169"/>
    </location>
</feature>
<feature type="transmembrane region" description="Helical" evidence="7">
    <location>
        <begin position="267"/>
        <end position="288"/>
    </location>
</feature>